<gene>
    <name evidence="1" type="ordered locus">Echvi_3268</name>
</gene>
<organism evidence="1 2">
    <name type="scientific">Echinicola vietnamensis (strain DSM 17526 / LMG 23754 / KMM 6221)</name>
    <dbReference type="NCBI Taxonomy" id="926556"/>
    <lineage>
        <taxon>Bacteria</taxon>
        <taxon>Pseudomonadati</taxon>
        <taxon>Bacteroidota</taxon>
        <taxon>Cytophagia</taxon>
        <taxon>Cytophagales</taxon>
        <taxon>Cyclobacteriaceae</taxon>
        <taxon>Echinicola</taxon>
    </lineage>
</organism>
<proteinExistence type="predicted"/>
<keyword evidence="2" id="KW-1185">Reference proteome</keyword>
<evidence type="ECO:0008006" key="3">
    <source>
        <dbReference type="Google" id="ProtNLM"/>
    </source>
</evidence>
<dbReference type="eggNOG" id="ENOG50343ZF">
    <property type="taxonomic scope" value="Bacteria"/>
</dbReference>
<reference evidence="2" key="1">
    <citation type="submission" date="2012-02" db="EMBL/GenBank/DDBJ databases">
        <title>The complete genome of Echinicola vietnamensis DSM 17526.</title>
        <authorList>
            <person name="Lucas S."/>
            <person name="Copeland A."/>
            <person name="Lapidus A."/>
            <person name="Glavina del Rio T."/>
            <person name="Dalin E."/>
            <person name="Tice H."/>
            <person name="Bruce D."/>
            <person name="Goodwin L."/>
            <person name="Pitluck S."/>
            <person name="Peters L."/>
            <person name="Ovchinnikova G."/>
            <person name="Teshima H."/>
            <person name="Kyrpides N."/>
            <person name="Mavromatis K."/>
            <person name="Ivanova N."/>
            <person name="Brettin T."/>
            <person name="Detter J.C."/>
            <person name="Han C."/>
            <person name="Larimer F."/>
            <person name="Land M."/>
            <person name="Hauser L."/>
            <person name="Markowitz V."/>
            <person name="Cheng J.-F."/>
            <person name="Hugenholtz P."/>
            <person name="Woyke T."/>
            <person name="Wu D."/>
            <person name="Brambilla E."/>
            <person name="Klenk H.-P."/>
            <person name="Eisen J.A."/>
        </authorList>
    </citation>
    <scope>NUCLEOTIDE SEQUENCE [LARGE SCALE GENOMIC DNA]</scope>
    <source>
        <strain evidence="2">DSM 17526 / LMG 23754 / KMM 6221</strain>
    </source>
</reference>
<dbReference type="RefSeq" id="WP_015267039.1">
    <property type="nucleotide sequence ID" value="NC_019904.1"/>
</dbReference>
<dbReference type="HOGENOM" id="CLU_1394418_0_0_10"/>
<dbReference type="EMBL" id="CP003346">
    <property type="protein sequence ID" value="AGA79493.1"/>
    <property type="molecule type" value="Genomic_DNA"/>
</dbReference>
<dbReference type="STRING" id="926556.Echvi_3268"/>
<sequence>MNWRKIDDNWKSFVEDYNLKEESGENNYFYGKQELYRASEDFQGFYIHYENKFNKSAELGSSFRIGHRLTFVSPIELDQNWNLTMEKKSLWTRIFNSSEKLKIECSDKLVINLLPIDEIEFVTSFFPDLKLSVKKFDKFQNQYITYGQNVLMIETKYQPEEFEHLKKTREVMILILEKLKMNKKIKPAHNTVYSK</sequence>
<dbReference type="AlphaFoldDB" id="L0G2G3"/>
<dbReference type="Proteomes" id="UP000010796">
    <property type="component" value="Chromosome"/>
</dbReference>
<evidence type="ECO:0000313" key="1">
    <source>
        <dbReference type="EMBL" id="AGA79493.1"/>
    </source>
</evidence>
<dbReference type="KEGG" id="evi:Echvi_3268"/>
<evidence type="ECO:0000313" key="2">
    <source>
        <dbReference type="Proteomes" id="UP000010796"/>
    </source>
</evidence>
<name>L0G2G3_ECHVK</name>
<protein>
    <recommendedName>
        <fullName evidence="3">DUF3137 domain-containing protein</fullName>
    </recommendedName>
</protein>
<dbReference type="OrthoDB" id="979250at2"/>
<accession>L0G2G3</accession>